<organism evidence="2 3">
    <name type="scientific">Stenotrophomonas oahuensis</name>
    <dbReference type="NCBI Taxonomy" id="3003271"/>
    <lineage>
        <taxon>Bacteria</taxon>
        <taxon>Pseudomonadati</taxon>
        <taxon>Pseudomonadota</taxon>
        <taxon>Gammaproteobacteria</taxon>
        <taxon>Lysobacterales</taxon>
        <taxon>Lysobacteraceae</taxon>
        <taxon>Stenotrophomonas</taxon>
    </lineage>
</organism>
<dbReference type="Gene3D" id="1.20.58.840">
    <property type="match status" value="1"/>
</dbReference>
<dbReference type="Proteomes" id="UP001302072">
    <property type="component" value="Chromosome"/>
</dbReference>
<dbReference type="RefSeq" id="WP_311191004.1">
    <property type="nucleotide sequence ID" value="NZ_CP115541.1"/>
</dbReference>
<dbReference type="PANTHER" id="PTHR21310">
    <property type="entry name" value="AMINOGLYCOSIDE PHOSPHOTRANSFERASE-RELATED-RELATED"/>
    <property type="match status" value="1"/>
</dbReference>
<sequence length="344" mass="38152">MRHPQELSVAQITTVLAQAYDVHAEQVVQRPAGADAGATVYQIVAQDGGRWWLKCRRYAVGDAVWNVLQYLRSELQLTEVAAPQNTCNGAPAVLADGLQWTLFPYIEGQSGFEAALSREQWQRLGQVLRSVHEAEVPAALLAPLAQPQLEEEPAVERVGAWLLNGDTHWTVSDPLAERFRQCWRLYRPLIADVWQRCVKLRARLAGQPASKVLCHGDVHAGNVLLRPDGGLCLIDWDGMLRAPRECDLMFIGAGVGGRWGRDDPPGFAEGYGPVTLDPVRLACYRHWRILHDIQEFHDLLLEPGAAARPPSQRLQALRYMQDQFAPNNVVDAAARSWAAVSAAP</sequence>
<accession>A0ABY9YLM6</accession>
<keyword evidence="3" id="KW-1185">Reference proteome</keyword>
<feature type="domain" description="Aminoglycoside phosphotransferase" evidence="1">
    <location>
        <begin position="30"/>
        <end position="272"/>
    </location>
</feature>
<evidence type="ECO:0000259" key="1">
    <source>
        <dbReference type="Pfam" id="PF01636"/>
    </source>
</evidence>
<dbReference type="InterPro" id="IPR011009">
    <property type="entry name" value="Kinase-like_dom_sf"/>
</dbReference>
<dbReference type="Gene3D" id="3.30.200.20">
    <property type="entry name" value="Phosphorylase Kinase, domain 1"/>
    <property type="match status" value="1"/>
</dbReference>
<evidence type="ECO:0000313" key="3">
    <source>
        <dbReference type="Proteomes" id="UP001302072"/>
    </source>
</evidence>
<dbReference type="SUPFAM" id="SSF56112">
    <property type="entry name" value="Protein kinase-like (PK-like)"/>
    <property type="match status" value="1"/>
</dbReference>
<dbReference type="InterPro" id="IPR051678">
    <property type="entry name" value="AGP_Transferase"/>
</dbReference>
<name>A0ABY9YLM6_9GAMM</name>
<dbReference type="Gene3D" id="1.10.510.10">
    <property type="entry name" value="Transferase(Phosphotransferase) domain 1"/>
    <property type="match status" value="1"/>
</dbReference>
<proteinExistence type="predicted"/>
<evidence type="ECO:0000313" key="2">
    <source>
        <dbReference type="EMBL" id="WNH51784.1"/>
    </source>
</evidence>
<dbReference type="Pfam" id="PF01636">
    <property type="entry name" value="APH"/>
    <property type="match status" value="1"/>
</dbReference>
<reference evidence="2 3" key="1">
    <citation type="submission" date="2022-12" db="EMBL/GenBank/DDBJ databases">
        <title>Two new species, Stenotrophomonas aracearum and Stenotrophomonas oahuensis, isolated from Anthurium (Araceae family) in Hawaii.</title>
        <authorList>
            <person name="Chunag S.C."/>
            <person name="Dobhal S."/>
            <person name="Alvarez A."/>
            <person name="Arif M."/>
        </authorList>
    </citation>
    <scope>NUCLEOTIDE SEQUENCE [LARGE SCALE GENOMIC DNA]</scope>
    <source>
        <strain evidence="2 3">A5586</strain>
    </source>
</reference>
<gene>
    <name evidence="2" type="ORF">PDM29_15745</name>
</gene>
<dbReference type="InterPro" id="IPR002575">
    <property type="entry name" value="Aminoglycoside_PTrfase"/>
</dbReference>
<dbReference type="EMBL" id="CP115541">
    <property type="protein sequence ID" value="WNH51784.1"/>
    <property type="molecule type" value="Genomic_DNA"/>
</dbReference>
<protein>
    <submittedName>
        <fullName evidence="2">Aminoglycoside phosphotransferase family protein</fullName>
    </submittedName>
</protein>